<keyword evidence="4 24" id="KW-1133">Transmembrane helix</keyword>
<feature type="transmembrane region" description="Helical" evidence="24">
    <location>
        <begin position="306"/>
        <end position="324"/>
    </location>
</feature>
<feature type="transmembrane region" description="Helical" evidence="24">
    <location>
        <begin position="445"/>
        <end position="465"/>
    </location>
</feature>
<evidence type="ECO:0000256" key="21">
    <source>
        <dbReference type="ARBA" id="ARBA00045709"/>
    </source>
</evidence>
<feature type="transmembrane region" description="Helical" evidence="24">
    <location>
        <begin position="46"/>
        <end position="64"/>
    </location>
</feature>
<protein>
    <recommendedName>
        <fullName evidence="19">Lysosomal dipeptide transporter MFSD1</fullName>
    </recommendedName>
    <alternativeName>
        <fullName evidence="20">Major facilitator superfamily domain-containing protein 1</fullName>
    </alternativeName>
</protein>
<dbReference type="InterPro" id="IPR020846">
    <property type="entry name" value="MFS_dom"/>
</dbReference>
<evidence type="ECO:0000313" key="26">
    <source>
        <dbReference type="EMBL" id="KAK8840093.1"/>
    </source>
</evidence>
<comment type="catalytic activity">
    <reaction evidence="15">
        <text>L-arginyl-glycine(out) = L-arginyl-glycine(in)</text>
        <dbReference type="Rhea" id="RHEA:79391"/>
        <dbReference type="ChEBI" id="CHEBI:229955"/>
    </reaction>
</comment>
<dbReference type="InterPro" id="IPR011701">
    <property type="entry name" value="MFS"/>
</dbReference>
<evidence type="ECO:0000256" key="16">
    <source>
        <dbReference type="ARBA" id="ARBA00044912"/>
    </source>
</evidence>
<comment type="subunit">
    <text evidence="22">Homodimer. Interacts with lysosomal protein GLMP (via lumenal domain); the interaction starts while both proteins are still in the endoplasmic reticulum and is required for stabilization of MFSD1 in lysosomes but has no direct effect on its targeting to lysosomes or transporter activity.</text>
</comment>
<evidence type="ECO:0000256" key="1">
    <source>
        <dbReference type="ARBA" id="ARBA00004141"/>
    </source>
</evidence>
<dbReference type="Pfam" id="PF07690">
    <property type="entry name" value="MFS_1"/>
    <property type="match status" value="1"/>
</dbReference>
<evidence type="ECO:0000256" key="13">
    <source>
        <dbReference type="ARBA" id="ARBA00044899"/>
    </source>
</evidence>
<evidence type="ECO:0000256" key="11">
    <source>
        <dbReference type="ARBA" id="ARBA00044893"/>
    </source>
</evidence>
<feature type="transmembrane region" description="Helical" evidence="24">
    <location>
        <begin position="336"/>
        <end position="355"/>
    </location>
</feature>
<evidence type="ECO:0000256" key="22">
    <source>
        <dbReference type="ARBA" id="ARBA00046376"/>
    </source>
</evidence>
<evidence type="ECO:0000256" key="20">
    <source>
        <dbReference type="ARBA" id="ARBA00045018"/>
    </source>
</evidence>
<reference evidence="26 27" key="1">
    <citation type="submission" date="2024-04" db="EMBL/GenBank/DDBJ databases">
        <title>Tritrichomonas musculus Genome.</title>
        <authorList>
            <person name="Alves-Ferreira E."/>
            <person name="Grigg M."/>
            <person name="Lorenzi H."/>
            <person name="Galac M."/>
        </authorList>
    </citation>
    <scope>NUCLEOTIDE SEQUENCE [LARGE SCALE GENOMIC DNA]</scope>
    <source>
        <strain evidence="26 27">EAF2021</strain>
    </source>
</reference>
<feature type="transmembrane region" description="Helical" evidence="24">
    <location>
        <begin position="394"/>
        <end position="413"/>
    </location>
</feature>
<evidence type="ECO:0000256" key="3">
    <source>
        <dbReference type="ARBA" id="ARBA00022692"/>
    </source>
</evidence>
<organism evidence="26 27">
    <name type="scientific">Tritrichomonas musculus</name>
    <dbReference type="NCBI Taxonomy" id="1915356"/>
    <lineage>
        <taxon>Eukaryota</taxon>
        <taxon>Metamonada</taxon>
        <taxon>Parabasalia</taxon>
        <taxon>Tritrichomonadida</taxon>
        <taxon>Tritrichomonadidae</taxon>
        <taxon>Tritrichomonas</taxon>
    </lineage>
</organism>
<comment type="catalytic activity">
    <reaction evidence="12">
        <text>L-aspartyl-L-lysine(out) = L-aspartyl-L-lysine(in)</text>
        <dbReference type="Rhea" id="RHEA:79411"/>
        <dbReference type="ChEBI" id="CHEBI:229953"/>
    </reaction>
</comment>
<comment type="catalytic activity">
    <reaction evidence="14">
        <text>L-lysyl-L-lysine(out) = L-lysyl-L-lysine(in)</text>
        <dbReference type="Rhea" id="RHEA:79403"/>
        <dbReference type="ChEBI" id="CHEBI:229956"/>
    </reaction>
</comment>
<evidence type="ECO:0000256" key="2">
    <source>
        <dbReference type="ARBA" id="ARBA00009598"/>
    </source>
</evidence>
<evidence type="ECO:0000256" key="24">
    <source>
        <dbReference type="SAM" id="Phobius"/>
    </source>
</evidence>
<feature type="transmembrane region" description="Helical" evidence="24">
    <location>
        <begin position="139"/>
        <end position="156"/>
    </location>
</feature>
<sequence length="498" mass="55244">MSTDLSDSITTEENYADSLEEKEEEKEEDKNYDNIKRPTSFHVRRILGFINYCILYAFVFFHRMCPSTLSNDMAEDYHVPIKDLGVFSSIYFYPYAILQPFAGLLADTVDPAIVIGICQLIAGLGGIICGFSKTLSVGMFGRFLVGLGCGPTYVPITRTIANWFPLSMYAQMCGVALAIAAVGGICAQGPLSSFAENIGWRYAFYGIGGLDVFFAITQLIFVRGDPTTHGYEPVNKDLKKKAEESEKTFKEKLILLWLHFKQVISNPWVWVLNVYTIFCSGPYFDVSGMWAGPFLTDCYGYSKTKVGNLTIALSVGLIAGSLLVPPLSSYIKTRKWVLFVTAIISTVSLLIFAILGSKVKFGGIIILFLLLGMFSYAQTNVLYPLVREYFHPSLAGTAVGCVNIFTFLSSAIFQNITGEVIDKFPFDEGKKPPSDNANSEKGYKIGLWTICAVAMAISTVTVAFAKESPLMVEQKRKDKKKNNVQDDENDTKHELEEL</sequence>
<dbReference type="PROSITE" id="PS50850">
    <property type="entry name" value="MFS"/>
    <property type="match status" value="1"/>
</dbReference>
<feature type="domain" description="Major facilitator superfamily (MFS) profile" evidence="25">
    <location>
        <begin position="43"/>
        <end position="470"/>
    </location>
</feature>
<feature type="transmembrane region" description="Helical" evidence="24">
    <location>
        <begin position="168"/>
        <end position="190"/>
    </location>
</feature>
<proteinExistence type="inferred from homology"/>
<comment type="caution">
    <text evidence="26">The sequence shown here is derived from an EMBL/GenBank/DDBJ whole genome shotgun (WGS) entry which is preliminary data.</text>
</comment>
<comment type="catalytic activity">
    <reaction evidence="7">
        <text>L-histidyl-glycine(out) = L-histidyl-glycine(in)</text>
        <dbReference type="Rhea" id="RHEA:79395"/>
        <dbReference type="ChEBI" id="CHEBI:229957"/>
    </reaction>
</comment>
<dbReference type="SUPFAM" id="SSF103473">
    <property type="entry name" value="MFS general substrate transporter"/>
    <property type="match status" value="1"/>
</dbReference>
<comment type="catalytic activity">
    <reaction evidence="11">
        <text>L-alpha-aminoacyl-L-lysine(out) = L-alpha-aminoacyl-L-lysine(in)</text>
        <dbReference type="Rhea" id="RHEA:79383"/>
        <dbReference type="ChEBI" id="CHEBI:229966"/>
    </reaction>
</comment>
<comment type="catalytic activity">
    <reaction evidence="16">
        <text>L-histidyl-L-alpha-amino acid(out) = L-histidyl-L-alpha-amino acid(in)</text>
        <dbReference type="Rhea" id="RHEA:79379"/>
        <dbReference type="ChEBI" id="CHEBI:229964"/>
    </reaction>
</comment>
<dbReference type="InterPro" id="IPR036259">
    <property type="entry name" value="MFS_trans_sf"/>
</dbReference>
<evidence type="ECO:0000313" key="27">
    <source>
        <dbReference type="Proteomes" id="UP001470230"/>
    </source>
</evidence>
<evidence type="ECO:0000256" key="6">
    <source>
        <dbReference type="ARBA" id="ARBA00044876"/>
    </source>
</evidence>
<evidence type="ECO:0000256" key="19">
    <source>
        <dbReference type="ARBA" id="ARBA00044985"/>
    </source>
</evidence>
<evidence type="ECO:0000256" key="4">
    <source>
        <dbReference type="ARBA" id="ARBA00022989"/>
    </source>
</evidence>
<evidence type="ECO:0000256" key="12">
    <source>
        <dbReference type="ARBA" id="ARBA00044898"/>
    </source>
</evidence>
<evidence type="ECO:0000259" key="25">
    <source>
        <dbReference type="PROSITE" id="PS50850"/>
    </source>
</evidence>
<accession>A0ABR2H2K8</accession>
<feature type="region of interest" description="Disordered" evidence="23">
    <location>
        <begin position="1"/>
        <end position="31"/>
    </location>
</feature>
<feature type="compositionally biased region" description="Acidic residues" evidence="23">
    <location>
        <begin position="14"/>
        <end position="27"/>
    </location>
</feature>
<comment type="catalytic activity">
    <reaction evidence="6">
        <text>L-lysyl-L-alanine(out) = L-lysyl-L-alanine(in)</text>
        <dbReference type="Rhea" id="RHEA:79399"/>
        <dbReference type="ChEBI" id="CHEBI:229954"/>
    </reaction>
</comment>
<evidence type="ECO:0000256" key="15">
    <source>
        <dbReference type="ARBA" id="ARBA00044903"/>
    </source>
</evidence>
<comment type="function">
    <text evidence="21">Lysosomal dipeptide uniporter that selectively exports lysine, arginine or histidine-containing dipeptides with a net positive charge from the lysosome lumen into the cytosol. Could play a role in a specific type of protein O-glycosylation indirectly regulating macrophages migration and tissue invasion. Also essential for liver homeostasis.</text>
</comment>
<comment type="subcellular location">
    <subcellularLocation>
        <location evidence="1">Membrane</location>
        <topology evidence="1">Multi-pass membrane protein</topology>
    </subcellularLocation>
</comment>
<comment type="similarity">
    <text evidence="2">Belongs to the major facilitator superfamily. Organophosphate:Pi antiporter (OPA) (TC 2.A.1.4) family.</text>
</comment>
<dbReference type="EMBL" id="JAPFFF010000048">
    <property type="protein sequence ID" value="KAK8840093.1"/>
    <property type="molecule type" value="Genomic_DNA"/>
</dbReference>
<feature type="region of interest" description="Disordered" evidence="23">
    <location>
        <begin position="473"/>
        <end position="498"/>
    </location>
</feature>
<evidence type="ECO:0000256" key="5">
    <source>
        <dbReference type="ARBA" id="ARBA00023136"/>
    </source>
</evidence>
<comment type="catalytic activity">
    <reaction evidence="17">
        <text>L-alanyl-L-lysine(out) = L-alanyl-L-lysine(in)</text>
        <dbReference type="Rhea" id="RHEA:79415"/>
        <dbReference type="ChEBI" id="CHEBI:192470"/>
    </reaction>
</comment>
<dbReference type="CDD" id="cd06174">
    <property type="entry name" value="MFS"/>
    <property type="match status" value="1"/>
</dbReference>
<feature type="compositionally biased region" description="Polar residues" evidence="23">
    <location>
        <begin position="1"/>
        <end position="13"/>
    </location>
</feature>
<dbReference type="PANTHER" id="PTHR23512:SF11">
    <property type="entry name" value="MAJOR FACILITATOR SUPERFAMILY PROTEIN"/>
    <property type="match status" value="1"/>
</dbReference>
<comment type="catalytic activity">
    <reaction evidence="8">
        <text>L-alpha-aminoacyl-L-arginine(out) = L-alpha-aminoacyl-L-arginine(in)</text>
        <dbReference type="Rhea" id="RHEA:79367"/>
        <dbReference type="ChEBI" id="CHEBI:229968"/>
    </reaction>
</comment>
<keyword evidence="5 24" id="KW-0472">Membrane</keyword>
<evidence type="ECO:0000256" key="9">
    <source>
        <dbReference type="ARBA" id="ARBA00044884"/>
    </source>
</evidence>
<evidence type="ECO:0000256" key="18">
    <source>
        <dbReference type="ARBA" id="ARBA00044924"/>
    </source>
</evidence>
<dbReference type="InterPro" id="IPR000849">
    <property type="entry name" value="Sugar_P_transporter"/>
</dbReference>
<evidence type="ECO:0000256" key="23">
    <source>
        <dbReference type="SAM" id="MobiDB-lite"/>
    </source>
</evidence>
<comment type="catalytic activity">
    <reaction evidence="13">
        <text>L-arginyl-L-alpha-amino acid(out) = L-arginyl-L-alpha-amino acid(in)</text>
        <dbReference type="Rhea" id="RHEA:79371"/>
        <dbReference type="ChEBI" id="CHEBI:84315"/>
    </reaction>
</comment>
<comment type="catalytic activity">
    <reaction evidence="10">
        <text>L-lysyl-L-alpha-amino acid(out) = L-lysyl-L-alpha-amino acid(in)</text>
        <dbReference type="Rhea" id="RHEA:79387"/>
        <dbReference type="ChEBI" id="CHEBI:229965"/>
    </reaction>
</comment>
<gene>
    <name evidence="26" type="ORF">M9Y10_031030</name>
</gene>
<evidence type="ECO:0000256" key="7">
    <source>
        <dbReference type="ARBA" id="ARBA00044878"/>
    </source>
</evidence>
<dbReference type="PIRSF" id="PIRSF002808">
    <property type="entry name" value="Hexose_phosphate_transp"/>
    <property type="match status" value="1"/>
</dbReference>
<feature type="transmembrane region" description="Helical" evidence="24">
    <location>
        <begin position="84"/>
        <end position="105"/>
    </location>
</feature>
<evidence type="ECO:0000256" key="17">
    <source>
        <dbReference type="ARBA" id="ARBA00044919"/>
    </source>
</evidence>
<feature type="transmembrane region" description="Helical" evidence="24">
    <location>
        <begin position="268"/>
        <end position="286"/>
    </location>
</feature>
<evidence type="ECO:0000256" key="10">
    <source>
        <dbReference type="ARBA" id="ARBA00044891"/>
    </source>
</evidence>
<dbReference type="PANTHER" id="PTHR23512">
    <property type="entry name" value="MAJOR FACILITATOR SUPERFAMILY DOMAIN-CONTAINING PROTEIN 1"/>
    <property type="match status" value="1"/>
</dbReference>
<dbReference type="Proteomes" id="UP001470230">
    <property type="component" value="Unassembled WGS sequence"/>
</dbReference>
<name>A0ABR2H2K8_9EUKA</name>
<evidence type="ECO:0000256" key="8">
    <source>
        <dbReference type="ARBA" id="ARBA00044881"/>
    </source>
</evidence>
<feature type="transmembrane region" description="Helical" evidence="24">
    <location>
        <begin position="202"/>
        <end position="222"/>
    </location>
</feature>
<dbReference type="Gene3D" id="1.20.1250.20">
    <property type="entry name" value="MFS general substrate transporter like domains"/>
    <property type="match status" value="2"/>
</dbReference>
<dbReference type="InterPro" id="IPR052187">
    <property type="entry name" value="MFSD1"/>
</dbReference>
<feature type="transmembrane region" description="Helical" evidence="24">
    <location>
        <begin position="112"/>
        <end position="133"/>
    </location>
</feature>
<comment type="catalytic activity">
    <reaction evidence="18">
        <text>L-lysyl-glycine(out) = L-lysyl-glycine(in)</text>
        <dbReference type="Rhea" id="RHEA:79407"/>
        <dbReference type="ChEBI" id="CHEBI:191202"/>
    </reaction>
</comment>
<feature type="transmembrane region" description="Helical" evidence="24">
    <location>
        <begin position="361"/>
        <end position="382"/>
    </location>
</feature>
<keyword evidence="3 24" id="KW-0812">Transmembrane</keyword>
<keyword evidence="27" id="KW-1185">Reference proteome</keyword>
<evidence type="ECO:0000256" key="14">
    <source>
        <dbReference type="ARBA" id="ARBA00044900"/>
    </source>
</evidence>
<comment type="catalytic activity">
    <reaction evidence="9">
        <text>L-alpha-aminoacyl-L-histidine(out) = L-alpha-aminoacyl-L-histidine(in)</text>
        <dbReference type="Rhea" id="RHEA:79375"/>
        <dbReference type="ChEBI" id="CHEBI:229967"/>
    </reaction>
</comment>